<comment type="caution">
    <text evidence="2">The sequence shown here is derived from an EMBL/GenBank/DDBJ whole genome shotgun (WGS) entry which is preliminary data.</text>
</comment>
<evidence type="ECO:0000313" key="2">
    <source>
        <dbReference type="EMBL" id="MFD1721207.1"/>
    </source>
</evidence>
<organism evidence="2 3">
    <name type="scientific">Amnibacterium endophyticum</name>
    <dbReference type="NCBI Taxonomy" id="2109337"/>
    <lineage>
        <taxon>Bacteria</taxon>
        <taxon>Bacillati</taxon>
        <taxon>Actinomycetota</taxon>
        <taxon>Actinomycetes</taxon>
        <taxon>Micrococcales</taxon>
        <taxon>Microbacteriaceae</taxon>
        <taxon>Amnibacterium</taxon>
    </lineage>
</organism>
<dbReference type="InterPro" id="IPR036034">
    <property type="entry name" value="PDZ_sf"/>
</dbReference>
<dbReference type="Pfam" id="PF17820">
    <property type="entry name" value="PDZ_6"/>
    <property type="match status" value="1"/>
</dbReference>
<accession>A0ABW4LDM7</accession>
<sequence>PGRPAFLAVRIDPAARGAAVVGEALPGTPAARAGLRAGDRVTAVSGSTVRSAGELRDAVGRHRPGDRVAVAWVDGAGAPHTATVVLAEGPVA</sequence>
<dbReference type="PROSITE" id="PS50106">
    <property type="entry name" value="PDZ"/>
    <property type="match status" value="1"/>
</dbReference>
<dbReference type="EMBL" id="JBHUEA010000008">
    <property type="protein sequence ID" value="MFD1721207.1"/>
    <property type="molecule type" value="Genomic_DNA"/>
</dbReference>
<feature type="domain" description="PDZ" evidence="1">
    <location>
        <begin position="1"/>
        <end position="51"/>
    </location>
</feature>
<keyword evidence="3" id="KW-1185">Reference proteome</keyword>
<dbReference type="RefSeq" id="WP_377933235.1">
    <property type="nucleotide sequence ID" value="NZ_JBHUEA010000008.1"/>
</dbReference>
<reference evidence="3" key="1">
    <citation type="journal article" date="2019" name="Int. J. Syst. Evol. Microbiol.">
        <title>The Global Catalogue of Microorganisms (GCM) 10K type strain sequencing project: providing services to taxonomists for standard genome sequencing and annotation.</title>
        <authorList>
            <consortium name="The Broad Institute Genomics Platform"/>
            <consortium name="The Broad Institute Genome Sequencing Center for Infectious Disease"/>
            <person name="Wu L."/>
            <person name="Ma J."/>
        </authorList>
    </citation>
    <scope>NUCLEOTIDE SEQUENCE [LARGE SCALE GENOMIC DNA]</scope>
    <source>
        <strain evidence="3">CGMCC 1.12471</strain>
    </source>
</reference>
<dbReference type="SUPFAM" id="SSF50156">
    <property type="entry name" value="PDZ domain-like"/>
    <property type="match status" value="1"/>
</dbReference>
<dbReference type="InterPro" id="IPR001478">
    <property type="entry name" value="PDZ"/>
</dbReference>
<evidence type="ECO:0000313" key="3">
    <source>
        <dbReference type="Proteomes" id="UP001597347"/>
    </source>
</evidence>
<evidence type="ECO:0000259" key="1">
    <source>
        <dbReference type="PROSITE" id="PS50106"/>
    </source>
</evidence>
<proteinExistence type="predicted"/>
<protein>
    <submittedName>
        <fullName evidence="2">PDZ domain-containing protein</fullName>
    </submittedName>
</protein>
<dbReference type="Proteomes" id="UP001597347">
    <property type="component" value="Unassembled WGS sequence"/>
</dbReference>
<feature type="non-terminal residue" evidence="2">
    <location>
        <position position="1"/>
    </location>
</feature>
<name>A0ABW4LDM7_9MICO</name>
<dbReference type="SMART" id="SM00228">
    <property type="entry name" value="PDZ"/>
    <property type="match status" value="1"/>
</dbReference>
<dbReference type="InterPro" id="IPR041489">
    <property type="entry name" value="PDZ_6"/>
</dbReference>
<gene>
    <name evidence="2" type="ORF">ACFSBI_06550</name>
</gene>
<dbReference type="Gene3D" id="2.30.42.10">
    <property type="match status" value="1"/>
</dbReference>